<feature type="region of interest" description="Disordered" evidence="1">
    <location>
        <begin position="75"/>
        <end position="124"/>
    </location>
</feature>
<dbReference type="AlphaFoldDB" id="A0A914E9Z7"/>
<protein>
    <submittedName>
        <fullName evidence="3">Uncharacterized protein</fullName>
    </submittedName>
</protein>
<feature type="compositionally biased region" description="Polar residues" evidence="1">
    <location>
        <begin position="75"/>
        <end position="109"/>
    </location>
</feature>
<name>A0A914E9Z7_9BILA</name>
<evidence type="ECO:0000256" key="1">
    <source>
        <dbReference type="SAM" id="MobiDB-lite"/>
    </source>
</evidence>
<proteinExistence type="predicted"/>
<sequence>MKRSPTSPTLEVPQTSLLRKRMVESGLIRVNSSMKRHMRTELRLLLNLPSRDALQTQEPPEIVFRPRRMSNFTTRQAHSEIITNWNPTPPSEESQSVENESTPEGSSEPASWLPKKKHFRETEEWKEKRSRIITKMRCLGKLNLAFIISRMPVGVS</sequence>
<dbReference type="Proteomes" id="UP000887540">
    <property type="component" value="Unplaced"/>
</dbReference>
<reference evidence="3" key="1">
    <citation type="submission" date="2022-11" db="UniProtKB">
        <authorList>
            <consortium name="WormBaseParasite"/>
        </authorList>
    </citation>
    <scope>IDENTIFICATION</scope>
</reference>
<evidence type="ECO:0000313" key="3">
    <source>
        <dbReference type="WBParaSite" id="ACRNAN_scaffold6576.g26284.t2"/>
    </source>
</evidence>
<dbReference type="WBParaSite" id="ACRNAN_scaffold6576.g26284.t2">
    <property type="protein sequence ID" value="ACRNAN_scaffold6576.g26284.t2"/>
    <property type="gene ID" value="ACRNAN_scaffold6576.g26284"/>
</dbReference>
<accession>A0A914E9Z7</accession>
<evidence type="ECO:0000313" key="2">
    <source>
        <dbReference type="Proteomes" id="UP000887540"/>
    </source>
</evidence>
<organism evidence="2 3">
    <name type="scientific">Acrobeloides nanus</name>
    <dbReference type="NCBI Taxonomy" id="290746"/>
    <lineage>
        <taxon>Eukaryota</taxon>
        <taxon>Metazoa</taxon>
        <taxon>Ecdysozoa</taxon>
        <taxon>Nematoda</taxon>
        <taxon>Chromadorea</taxon>
        <taxon>Rhabditida</taxon>
        <taxon>Tylenchina</taxon>
        <taxon>Cephalobomorpha</taxon>
        <taxon>Cephaloboidea</taxon>
        <taxon>Cephalobidae</taxon>
        <taxon>Acrobeloides</taxon>
    </lineage>
</organism>
<keyword evidence="2" id="KW-1185">Reference proteome</keyword>